<dbReference type="EMBL" id="CAQQ02033877">
    <property type="status" value="NOT_ANNOTATED_CDS"/>
    <property type="molecule type" value="Genomic_DNA"/>
</dbReference>
<organism evidence="2 3">
    <name type="scientific">Megaselia scalaris</name>
    <name type="common">Humpbacked fly</name>
    <name type="synonym">Phora scalaris</name>
    <dbReference type="NCBI Taxonomy" id="36166"/>
    <lineage>
        <taxon>Eukaryota</taxon>
        <taxon>Metazoa</taxon>
        <taxon>Ecdysozoa</taxon>
        <taxon>Arthropoda</taxon>
        <taxon>Hexapoda</taxon>
        <taxon>Insecta</taxon>
        <taxon>Pterygota</taxon>
        <taxon>Neoptera</taxon>
        <taxon>Endopterygota</taxon>
        <taxon>Diptera</taxon>
        <taxon>Brachycera</taxon>
        <taxon>Muscomorpha</taxon>
        <taxon>Platypezoidea</taxon>
        <taxon>Phoridae</taxon>
        <taxon>Megaseliini</taxon>
        <taxon>Megaselia</taxon>
    </lineage>
</organism>
<dbReference type="EMBL" id="CAQQ02033876">
    <property type="status" value="NOT_ANNOTATED_CDS"/>
    <property type="molecule type" value="Genomic_DNA"/>
</dbReference>
<feature type="signal peptide" evidence="1">
    <location>
        <begin position="1"/>
        <end position="19"/>
    </location>
</feature>
<evidence type="ECO:0000313" key="3">
    <source>
        <dbReference type="Proteomes" id="UP000015102"/>
    </source>
</evidence>
<keyword evidence="3" id="KW-1185">Reference proteome</keyword>
<keyword evidence="1" id="KW-0732">Signal</keyword>
<dbReference type="HOGENOM" id="CLU_1697547_0_0_1"/>
<evidence type="ECO:0000313" key="2">
    <source>
        <dbReference type="EnsemblMetazoa" id="MESCA010859-PA"/>
    </source>
</evidence>
<feature type="chain" id="PRO_5004588708" evidence="1">
    <location>
        <begin position="20"/>
        <end position="155"/>
    </location>
</feature>
<sequence length="155" mass="17630">MIVLPLCLIGVLLAKSCSCQPVASAESTTQSPLLNIVEDYIVDESTTQKIIRVNPVDLPALKPQANGDESNLYNIQQISPFKRKYTLSNSIRKKTNKPALDNKVSSSSNEHKEIYLMKKPQTSKHRNNLKRLKFLYNIHTIDAQQKVDEEKSRHR</sequence>
<protein>
    <submittedName>
        <fullName evidence="2">Uncharacterized protein</fullName>
    </submittedName>
</protein>
<name>T1H3M8_MEGSC</name>
<dbReference type="AlphaFoldDB" id="T1H3M8"/>
<proteinExistence type="predicted"/>
<dbReference type="EnsemblMetazoa" id="MESCA010859-RA">
    <property type="protein sequence ID" value="MESCA010859-PA"/>
    <property type="gene ID" value="MESCA010859"/>
</dbReference>
<accession>T1H3M8</accession>
<reference evidence="3" key="1">
    <citation type="submission" date="2013-02" db="EMBL/GenBank/DDBJ databases">
        <authorList>
            <person name="Hughes D."/>
        </authorList>
    </citation>
    <scope>NUCLEOTIDE SEQUENCE</scope>
    <source>
        <strain>Durham</strain>
        <strain evidence="3">NC isolate 2 -- Noor lab</strain>
    </source>
</reference>
<evidence type="ECO:0000256" key="1">
    <source>
        <dbReference type="SAM" id="SignalP"/>
    </source>
</evidence>
<reference evidence="2" key="2">
    <citation type="submission" date="2015-06" db="UniProtKB">
        <authorList>
            <consortium name="EnsemblMetazoa"/>
        </authorList>
    </citation>
    <scope>IDENTIFICATION</scope>
</reference>
<dbReference type="Proteomes" id="UP000015102">
    <property type="component" value="Unassembled WGS sequence"/>
</dbReference>